<evidence type="ECO:0000313" key="3">
    <source>
        <dbReference type="Proteomes" id="UP000606922"/>
    </source>
</evidence>
<keyword evidence="3" id="KW-1185">Reference proteome</keyword>
<dbReference type="Pfam" id="PF11209">
    <property type="entry name" value="LmeA"/>
    <property type="match status" value="1"/>
</dbReference>
<protein>
    <recommendedName>
        <fullName evidence="4">DUF2993 domain-containing protein</fullName>
    </recommendedName>
</protein>
<dbReference type="InterPro" id="IPR021373">
    <property type="entry name" value="DUF2993"/>
</dbReference>
<keyword evidence="1" id="KW-1133">Transmembrane helix</keyword>
<reference evidence="2" key="2">
    <citation type="submission" date="2020-09" db="EMBL/GenBank/DDBJ databases">
        <authorList>
            <person name="Sun Q."/>
            <person name="Zhou Y."/>
        </authorList>
    </citation>
    <scope>NUCLEOTIDE SEQUENCE</scope>
    <source>
        <strain evidence="2">CGMCC 1.12813</strain>
    </source>
</reference>
<evidence type="ECO:0008006" key="4">
    <source>
        <dbReference type="Google" id="ProtNLM"/>
    </source>
</evidence>
<dbReference type="AlphaFoldDB" id="A0A916SBG4"/>
<evidence type="ECO:0000256" key="1">
    <source>
        <dbReference type="SAM" id="Phobius"/>
    </source>
</evidence>
<name>A0A916SBG4_9MICO</name>
<sequence>MTGDSGIQWTSIDAPKSIPPRWRWIGFLVALAVVGGLVAFALIEGDKIVRGIASDVVRSGVTSALQLPEGQEVDVELGDGLLIFQAITGSIDSVDVRIPGMPFGAATGTLLLTVEGVALDPGAPVDILTARVELDSDNLSRYAGNLSSVPLNGVTIAGEVVGIGAILADQQVNVALVPSVSAGTVAFTPVAVSAAGVATTVEAVMASPLASLAGPMLTSSGFCAAELLPAALTLTDAAVVGEQLVITASGNDVSLSGLGSKGTCEAPAA</sequence>
<evidence type="ECO:0000313" key="2">
    <source>
        <dbReference type="EMBL" id="GGA92058.1"/>
    </source>
</evidence>
<keyword evidence="1" id="KW-0472">Membrane</keyword>
<reference evidence="2" key="1">
    <citation type="journal article" date="2014" name="Int. J. Syst. Evol. Microbiol.">
        <title>Complete genome sequence of Corynebacterium casei LMG S-19264T (=DSM 44701T), isolated from a smear-ripened cheese.</title>
        <authorList>
            <consortium name="US DOE Joint Genome Institute (JGI-PGF)"/>
            <person name="Walter F."/>
            <person name="Albersmeier A."/>
            <person name="Kalinowski J."/>
            <person name="Ruckert C."/>
        </authorList>
    </citation>
    <scope>NUCLEOTIDE SEQUENCE</scope>
    <source>
        <strain evidence="2">CGMCC 1.12813</strain>
    </source>
</reference>
<proteinExistence type="predicted"/>
<gene>
    <name evidence="2" type="ORF">GCM10010979_03420</name>
</gene>
<feature type="transmembrane region" description="Helical" evidence="1">
    <location>
        <begin position="24"/>
        <end position="43"/>
    </location>
</feature>
<accession>A0A916SBG4</accession>
<dbReference type="Proteomes" id="UP000606922">
    <property type="component" value="Unassembled WGS sequence"/>
</dbReference>
<organism evidence="2 3">
    <name type="scientific">Conyzicola nivalis</name>
    <dbReference type="NCBI Taxonomy" id="1477021"/>
    <lineage>
        <taxon>Bacteria</taxon>
        <taxon>Bacillati</taxon>
        <taxon>Actinomycetota</taxon>
        <taxon>Actinomycetes</taxon>
        <taxon>Micrococcales</taxon>
        <taxon>Microbacteriaceae</taxon>
        <taxon>Conyzicola</taxon>
    </lineage>
</organism>
<dbReference type="RefSeq" id="WP_188508981.1">
    <property type="nucleotide sequence ID" value="NZ_BMGB01000001.1"/>
</dbReference>
<comment type="caution">
    <text evidence="2">The sequence shown here is derived from an EMBL/GenBank/DDBJ whole genome shotgun (WGS) entry which is preliminary data.</text>
</comment>
<keyword evidence="1" id="KW-0812">Transmembrane</keyword>
<dbReference type="EMBL" id="BMGB01000001">
    <property type="protein sequence ID" value="GGA92058.1"/>
    <property type="molecule type" value="Genomic_DNA"/>
</dbReference>